<dbReference type="GO" id="GO:0016301">
    <property type="term" value="F:kinase activity"/>
    <property type="evidence" value="ECO:0007669"/>
    <property type="project" value="UniProtKB-UniRule"/>
</dbReference>
<comment type="caution">
    <text evidence="2">The sequence shown here is derived from an EMBL/GenBank/DDBJ whole genome shotgun (WGS) entry which is preliminary data.</text>
</comment>
<name>A0A420XMD0_9ACTN</name>
<dbReference type="InParanoid" id="A0A420XMD0"/>
<organism evidence="2 3">
    <name type="scientific">Motilibacter peucedani</name>
    <dbReference type="NCBI Taxonomy" id="598650"/>
    <lineage>
        <taxon>Bacteria</taxon>
        <taxon>Bacillati</taxon>
        <taxon>Actinomycetota</taxon>
        <taxon>Actinomycetes</taxon>
        <taxon>Motilibacterales</taxon>
        <taxon>Motilibacteraceae</taxon>
        <taxon>Motilibacter</taxon>
    </lineage>
</organism>
<dbReference type="AlphaFoldDB" id="A0A420XMD0"/>
<dbReference type="Pfam" id="PF03881">
    <property type="entry name" value="Fructosamin_kin"/>
    <property type="match status" value="1"/>
</dbReference>
<dbReference type="InterPro" id="IPR016477">
    <property type="entry name" value="Fructo-/Ketosamine-3-kinase"/>
</dbReference>
<evidence type="ECO:0000313" key="3">
    <source>
        <dbReference type="Proteomes" id="UP000281955"/>
    </source>
</evidence>
<dbReference type="Gene3D" id="3.30.200.20">
    <property type="entry name" value="Phosphorylase Kinase, domain 1"/>
    <property type="match status" value="1"/>
</dbReference>
<accession>A0A420XMD0</accession>
<comment type="similarity">
    <text evidence="1">Belongs to the fructosamine kinase family.</text>
</comment>
<dbReference type="PIRSF" id="PIRSF006221">
    <property type="entry name" value="Ketosamine-3-kinase"/>
    <property type="match status" value="1"/>
</dbReference>
<gene>
    <name evidence="2" type="ORF">CLV35_2691</name>
</gene>
<reference evidence="2 3" key="1">
    <citation type="submission" date="2018-10" db="EMBL/GenBank/DDBJ databases">
        <title>Genomic Encyclopedia of Archaeal and Bacterial Type Strains, Phase II (KMG-II): from individual species to whole genera.</title>
        <authorList>
            <person name="Goeker M."/>
        </authorList>
    </citation>
    <scope>NUCLEOTIDE SEQUENCE [LARGE SCALE GENOMIC DNA]</scope>
    <source>
        <strain evidence="2 3">RP-AC37</strain>
    </source>
</reference>
<dbReference type="RefSeq" id="WP_121193998.1">
    <property type="nucleotide sequence ID" value="NZ_RBWV01000013.1"/>
</dbReference>
<dbReference type="InterPro" id="IPR011009">
    <property type="entry name" value="Kinase-like_dom_sf"/>
</dbReference>
<dbReference type="SUPFAM" id="SSF56112">
    <property type="entry name" value="Protein kinase-like (PK-like)"/>
    <property type="match status" value="1"/>
</dbReference>
<evidence type="ECO:0000313" key="2">
    <source>
        <dbReference type="EMBL" id="RKS72447.1"/>
    </source>
</evidence>
<dbReference type="PANTHER" id="PTHR12149">
    <property type="entry name" value="FRUCTOSAMINE 3 KINASE-RELATED PROTEIN"/>
    <property type="match status" value="1"/>
</dbReference>
<evidence type="ECO:0000256" key="1">
    <source>
        <dbReference type="PIRNR" id="PIRNR006221"/>
    </source>
</evidence>
<dbReference type="Proteomes" id="UP000281955">
    <property type="component" value="Unassembled WGS sequence"/>
</dbReference>
<dbReference type="Gene3D" id="1.10.510.10">
    <property type="entry name" value="Transferase(Phosphotransferase) domain 1"/>
    <property type="match status" value="1"/>
</dbReference>
<dbReference type="Gene3D" id="1.20.1270.240">
    <property type="match status" value="1"/>
</dbReference>
<keyword evidence="1" id="KW-0808">Transferase</keyword>
<dbReference type="OrthoDB" id="5291879at2"/>
<sequence>MALQQLRDRLDAAGFPVSDVRPTDEGFAALSGIASLQDGRTVFAKTFAQQPDGDVFAAEAEGLVALGSAGLRTPEVLHSDPDLLVLSVLQPRQETPEFWEKLARDLANVHLTTVSDRFGWPHDGWLGSKSQHNAWETDGFVFFAERRVLRWLPEPRVQEKLDPSDRKALERLCSALPDLMPPRPACLTHGDFWAQNILATADGSPAVIDPAVSFMWADVDVAHLWSTPHPPQAARFFDVYAEVTRAGPDWTDRLPYVQLRQHLALMAMFDDDWGSADAVRELVRPFRRGGA</sequence>
<proteinExistence type="inferred from homology"/>
<dbReference type="PANTHER" id="PTHR12149:SF8">
    <property type="entry name" value="PROTEIN-RIBULOSAMINE 3-KINASE"/>
    <property type="match status" value="1"/>
</dbReference>
<keyword evidence="1 2" id="KW-0418">Kinase</keyword>
<dbReference type="EMBL" id="RBWV01000013">
    <property type="protein sequence ID" value="RKS72447.1"/>
    <property type="molecule type" value="Genomic_DNA"/>
</dbReference>
<keyword evidence="3" id="KW-1185">Reference proteome</keyword>
<protein>
    <submittedName>
        <fullName evidence="2">Fructosamine-3-kinase</fullName>
    </submittedName>
</protein>